<organism evidence="2 3">
    <name type="scientific">Clostridium manihotivorum</name>
    <dbReference type="NCBI Taxonomy" id="2320868"/>
    <lineage>
        <taxon>Bacteria</taxon>
        <taxon>Bacillati</taxon>
        <taxon>Bacillota</taxon>
        <taxon>Clostridia</taxon>
        <taxon>Eubacteriales</taxon>
        <taxon>Clostridiaceae</taxon>
        <taxon>Clostridium</taxon>
    </lineage>
</organism>
<dbReference type="InterPro" id="IPR041854">
    <property type="entry name" value="BFD-like_2Fe2S-bd_dom_sf"/>
</dbReference>
<sequence length="74" mass="8243">MENNLNQEILDKLTKVCLCKAIPRSKIKDAIRKGARTPDEVTKVTGARTGGCGGRRCTPKIQELIDGYLNNQWL</sequence>
<reference evidence="2 3" key="1">
    <citation type="submission" date="2018-01" db="EMBL/GenBank/DDBJ databases">
        <title>Genome Sequencing and Assembly of Anaerobacter polyendosporus strain CT4.</title>
        <authorList>
            <person name="Tachaapaikoon C."/>
            <person name="Sutheeworapong S."/>
            <person name="Jenjaroenpun P."/>
            <person name="Wongsurawat T."/>
            <person name="Nookeaw I."/>
            <person name="Cheawchanlertfa P."/>
            <person name="Kosugi A."/>
            <person name="Cheevadhanarak S."/>
            <person name="Ratanakhanokchai K."/>
        </authorList>
    </citation>
    <scope>NUCLEOTIDE SEQUENCE [LARGE SCALE GENOMIC DNA]</scope>
    <source>
        <strain evidence="2 3">CT4</strain>
    </source>
</reference>
<name>A0A410DNM9_9CLOT</name>
<evidence type="ECO:0000313" key="3">
    <source>
        <dbReference type="Proteomes" id="UP000286268"/>
    </source>
</evidence>
<dbReference type="AlphaFoldDB" id="A0A410DNM9"/>
<proteinExistence type="predicted"/>
<accession>A0A410DNM9</accession>
<keyword evidence="3" id="KW-1185">Reference proteome</keyword>
<evidence type="ECO:0000259" key="1">
    <source>
        <dbReference type="Pfam" id="PF04324"/>
    </source>
</evidence>
<feature type="domain" description="BFD-like [2Fe-2S]-binding" evidence="1">
    <location>
        <begin position="16"/>
        <end position="66"/>
    </location>
</feature>
<gene>
    <name evidence="2" type="ORF">C1I91_02670</name>
</gene>
<dbReference type="KEGG" id="cmah:C1I91_02670"/>
<dbReference type="EMBL" id="CP025746">
    <property type="protein sequence ID" value="QAA30656.1"/>
    <property type="molecule type" value="Genomic_DNA"/>
</dbReference>
<dbReference type="RefSeq" id="WP_128211106.1">
    <property type="nucleotide sequence ID" value="NZ_CP025746.1"/>
</dbReference>
<dbReference type="Pfam" id="PF04324">
    <property type="entry name" value="Fer2_BFD"/>
    <property type="match status" value="1"/>
</dbReference>
<dbReference type="Proteomes" id="UP000286268">
    <property type="component" value="Chromosome"/>
</dbReference>
<evidence type="ECO:0000313" key="2">
    <source>
        <dbReference type="EMBL" id="QAA30656.1"/>
    </source>
</evidence>
<dbReference type="OrthoDB" id="1629586at2"/>
<dbReference type="Gene3D" id="1.10.10.1100">
    <property type="entry name" value="BFD-like [2Fe-2S]-binding domain"/>
    <property type="match status" value="1"/>
</dbReference>
<dbReference type="InterPro" id="IPR007419">
    <property type="entry name" value="BFD-like_2Fe2S-bd_dom"/>
</dbReference>
<protein>
    <submittedName>
        <fullName evidence="2">(2Fe-2S)-binding protein</fullName>
    </submittedName>
</protein>